<keyword evidence="11" id="KW-1185">Reference proteome</keyword>
<keyword evidence="3" id="KW-0914">Notch signaling pathway</keyword>
<keyword evidence="6" id="KW-0804">Transcription</keyword>
<dbReference type="Proteomes" id="UP001221898">
    <property type="component" value="Unassembled WGS sequence"/>
</dbReference>
<proteinExistence type="predicted"/>
<accession>A0AAD7TB65</accession>
<dbReference type="AlphaFoldDB" id="A0AAD7TB65"/>
<comment type="caution">
    <text evidence="10">The sequence shown here is derived from an EMBL/GenBank/DDBJ whole genome shotgun (WGS) entry which is preliminary data.</text>
</comment>
<evidence type="ECO:0000256" key="6">
    <source>
        <dbReference type="ARBA" id="ARBA00023163"/>
    </source>
</evidence>
<name>A0AAD7TB65_9TELE</name>
<evidence type="ECO:0000259" key="9">
    <source>
        <dbReference type="PROSITE" id="PS50888"/>
    </source>
</evidence>
<evidence type="ECO:0000256" key="2">
    <source>
        <dbReference type="ARBA" id="ARBA00022473"/>
    </source>
</evidence>
<dbReference type="GO" id="GO:0001707">
    <property type="term" value="P:mesoderm formation"/>
    <property type="evidence" value="ECO:0007669"/>
    <property type="project" value="TreeGrafter"/>
</dbReference>
<dbReference type="GO" id="GO:0003007">
    <property type="term" value="P:heart morphogenesis"/>
    <property type="evidence" value="ECO:0007669"/>
    <property type="project" value="TreeGrafter"/>
</dbReference>
<dbReference type="SUPFAM" id="SSF47459">
    <property type="entry name" value="HLH, helix-loop-helix DNA-binding domain"/>
    <property type="match status" value="1"/>
</dbReference>
<evidence type="ECO:0000256" key="3">
    <source>
        <dbReference type="ARBA" id="ARBA00022976"/>
    </source>
</evidence>
<evidence type="ECO:0000256" key="4">
    <source>
        <dbReference type="ARBA" id="ARBA00023015"/>
    </source>
</evidence>
<dbReference type="Pfam" id="PF00010">
    <property type="entry name" value="HLH"/>
    <property type="match status" value="1"/>
</dbReference>
<sequence length="276" mass="30147">MDISAPFLSYSGTQHPWNGHSSDSEFYSLSPPDTPSPAYSMDLSLSPCPQTWAPGPGFGKGGQITPPGASRASVSPSSGEEGASSCRGKSRGRRVKNPSKQRQSASEKEKLRMRDLTKALHHLRTYLPPSVAPAGQTLTKIETLRLAIRYIAHLSAQLGLSEQTLSLRKELNASRDQIRDQAGFCQYGSVPGFWGQGQGQNAERHQCAPSLVCPSQNPSMDRSRFTATLEVSLQDKLLNSSLDSLLQSPPSDQMTQAHQMYSKDLSCQIVPQEFWV</sequence>
<dbReference type="EMBL" id="JAINUG010000004">
    <property type="protein sequence ID" value="KAJ8417427.1"/>
    <property type="molecule type" value="Genomic_DNA"/>
</dbReference>
<feature type="compositionally biased region" description="Basic residues" evidence="8">
    <location>
        <begin position="88"/>
        <end position="99"/>
    </location>
</feature>
<evidence type="ECO:0000256" key="7">
    <source>
        <dbReference type="ARBA" id="ARBA00023242"/>
    </source>
</evidence>
<evidence type="ECO:0000256" key="5">
    <source>
        <dbReference type="ARBA" id="ARBA00023125"/>
    </source>
</evidence>
<evidence type="ECO:0000313" key="10">
    <source>
        <dbReference type="EMBL" id="KAJ8417427.1"/>
    </source>
</evidence>
<feature type="compositionally biased region" description="Polar residues" evidence="8">
    <location>
        <begin position="10"/>
        <end position="27"/>
    </location>
</feature>
<keyword evidence="7" id="KW-0539">Nucleus</keyword>
<feature type="region of interest" description="Disordered" evidence="8">
    <location>
        <begin position="1"/>
        <end position="111"/>
    </location>
</feature>
<dbReference type="InterPro" id="IPR036638">
    <property type="entry name" value="HLH_DNA-bd_sf"/>
</dbReference>
<dbReference type="GO" id="GO:0032525">
    <property type="term" value="P:somite rostral/caudal axis specification"/>
    <property type="evidence" value="ECO:0007669"/>
    <property type="project" value="TreeGrafter"/>
</dbReference>
<dbReference type="SMART" id="SM00353">
    <property type="entry name" value="HLH"/>
    <property type="match status" value="1"/>
</dbReference>
<dbReference type="GO" id="GO:0046983">
    <property type="term" value="F:protein dimerization activity"/>
    <property type="evidence" value="ECO:0007669"/>
    <property type="project" value="InterPro"/>
</dbReference>
<protein>
    <recommendedName>
        <fullName evidence="9">BHLH domain-containing protein</fullName>
    </recommendedName>
</protein>
<evidence type="ECO:0000313" key="11">
    <source>
        <dbReference type="Proteomes" id="UP001221898"/>
    </source>
</evidence>
<dbReference type="Gene3D" id="4.10.280.10">
    <property type="entry name" value="Helix-loop-helix DNA-binding domain"/>
    <property type="match status" value="1"/>
</dbReference>
<dbReference type="GO" id="GO:0007219">
    <property type="term" value="P:Notch signaling pathway"/>
    <property type="evidence" value="ECO:0007669"/>
    <property type="project" value="UniProtKB-KW"/>
</dbReference>
<reference evidence="10" key="1">
    <citation type="journal article" date="2023" name="Science">
        <title>Genome structures resolve the early diversification of teleost fishes.</title>
        <authorList>
            <person name="Parey E."/>
            <person name="Louis A."/>
            <person name="Montfort J."/>
            <person name="Bouchez O."/>
            <person name="Roques C."/>
            <person name="Iampietro C."/>
            <person name="Lluch J."/>
            <person name="Castinel A."/>
            <person name="Donnadieu C."/>
            <person name="Desvignes T."/>
            <person name="Floi Bucao C."/>
            <person name="Jouanno E."/>
            <person name="Wen M."/>
            <person name="Mejri S."/>
            <person name="Dirks R."/>
            <person name="Jansen H."/>
            <person name="Henkel C."/>
            <person name="Chen W.J."/>
            <person name="Zahm M."/>
            <person name="Cabau C."/>
            <person name="Klopp C."/>
            <person name="Thompson A.W."/>
            <person name="Robinson-Rechavi M."/>
            <person name="Braasch I."/>
            <person name="Lecointre G."/>
            <person name="Bobe J."/>
            <person name="Postlethwait J.H."/>
            <person name="Berthelot C."/>
            <person name="Roest Crollius H."/>
            <person name="Guiguen Y."/>
        </authorList>
    </citation>
    <scope>NUCLEOTIDE SEQUENCE</scope>
    <source>
        <strain evidence="10">NC1722</strain>
    </source>
</reference>
<dbReference type="GO" id="GO:0000981">
    <property type="term" value="F:DNA-binding transcription factor activity, RNA polymerase II-specific"/>
    <property type="evidence" value="ECO:0007669"/>
    <property type="project" value="TreeGrafter"/>
</dbReference>
<organism evidence="10 11">
    <name type="scientific">Aldrovandia affinis</name>
    <dbReference type="NCBI Taxonomy" id="143900"/>
    <lineage>
        <taxon>Eukaryota</taxon>
        <taxon>Metazoa</taxon>
        <taxon>Chordata</taxon>
        <taxon>Craniata</taxon>
        <taxon>Vertebrata</taxon>
        <taxon>Euteleostomi</taxon>
        <taxon>Actinopterygii</taxon>
        <taxon>Neopterygii</taxon>
        <taxon>Teleostei</taxon>
        <taxon>Notacanthiformes</taxon>
        <taxon>Halosauridae</taxon>
        <taxon>Aldrovandia</taxon>
    </lineage>
</organism>
<dbReference type="PROSITE" id="PS50888">
    <property type="entry name" value="BHLH"/>
    <property type="match status" value="1"/>
</dbReference>
<dbReference type="PANTHER" id="PTHR20937">
    <property type="entry name" value="IP14615P"/>
    <property type="match status" value="1"/>
</dbReference>
<feature type="domain" description="BHLH" evidence="9">
    <location>
        <begin position="100"/>
        <end position="154"/>
    </location>
</feature>
<evidence type="ECO:0000256" key="1">
    <source>
        <dbReference type="ARBA" id="ARBA00004123"/>
    </source>
</evidence>
<keyword evidence="2" id="KW-0217">Developmental protein</keyword>
<comment type="subcellular location">
    <subcellularLocation>
        <location evidence="1">Nucleus</location>
    </subcellularLocation>
</comment>
<gene>
    <name evidence="10" type="ORF">AAFF_G00286540</name>
</gene>
<dbReference type="PANTHER" id="PTHR20937:SF18">
    <property type="entry name" value="BHLH TRANSCRIPTION FACTOR MESP-B-RELATED"/>
    <property type="match status" value="1"/>
</dbReference>
<dbReference type="InterPro" id="IPR011598">
    <property type="entry name" value="bHLH_dom"/>
</dbReference>
<dbReference type="CDD" id="cd18938">
    <property type="entry name" value="bHLH_TS_Mesp"/>
    <property type="match status" value="1"/>
</dbReference>
<evidence type="ECO:0000256" key="8">
    <source>
        <dbReference type="SAM" id="MobiDB-lite"/>
    </source>
</evidence>
<dbReference type="GO" id="GO:0000978">
    <property type="term" value="F:RNA polymerase II cis-regulatory region sequence-specific DNA binding"/>
    <property type="evidence" value="ECO:0007669"/>
    <property type="project" value="TreeGrafter"/>
</dbReference>
<keyword evidence="5" id="KW-0238">DNA-binding</keyword>
<keyword evidence="4" id="KW-0805">Transcription regulation</keyword>
<dbReference type="FunFam" id="4.10.280.10:FF:000047">
    <property type="entry name" value="mesoderm posterior protein 1"/>
    <property type="match status" value="1"/>
</dbReference>
<dbReference type="GO" id="GO:0005634">
    <property type="term" value="C:nucleus"/>
    <property type="evidence" value="ECO:0007669"/>
    <property type="project" value="UniProtKB-SubCell"/>
</dbReference>
<dbReference type="InterPro" id="IPR040259">
    <property type="entry name" value="Mesogenin/MesP"/>
</dbReference>